<gene>
    <name evidence="1" type="ORF">KIN20_028823</name>
</gene>
<evidence type="ECO:0000313" key="1">
    <source>
        <dbReference type="EMBL" id="KAJ1367827.1"/>
    </source>
</evidence>
<comment type="caution">
    <text evidence="1">The sequence shown here is derived from an EMBL/GenBank/DDBJ whole genome shotgun (WGS) entry which is preliminary data.</text>
</comment>
<keyword evidence="2" id="KW-1185">Reference proteome</keyword>
<sequence length="119" mass="13383">MKAETPCDARNPAIIRDVAEKYGETVLHEARKNANAVPIAHDRSFLISNEKKFLLEVDDSGIVLHLSIIMLGPHEIRGLPNPQITTEPRKRIEPPSRIITGARRVEKLKTHTYKLGLSK</sequence>
<reference evidence="1" key="1">
    <citation type="submission" date="2021-06" db="EMBL/GenBank/DDBJ databases">
        <title>Parelaphostrongylus tenuis whole genome reference sequence.</title>
        <authorList>
            <person name="Garwood T.J."/>
            <person name="Larsen P.A."/>
            <person name="Fountain-Jones N.M."/>
            <person name="Garbe J.R."/>
            <person name="Macchietto M.G."/>
            <person name="Kania S.A."/>
            <person name="Gerhold R.W."/>
            <person name="Richards J.E."/>
            <person name="Wolf T.M."/>
        </authorList>
    </citation>
    <scope>NUCLEOTIDE SEQUENCE</scope>
    <source>
        <strain evidence="1">MNPRO001-30</strain>
        <tissue evidence="1">Meninges</tissue>
    </source>
</reference>
<accession>A0AAD5R1P7</accession>
<organism evidence="1 2">
    <name type="scientific">Parelaphostrongylus tenuis</name>
    <name type="common">Meningeal worm</name>
    <dbReference type="NCBI Taxonomy" id="148309"/>
    <lineage>
        <taxon>Eukaryota</taxon>
        <taxon>Metazoa</taxon>
        <taxon>Ecdysozoa</taxon>
        <taxon>Nematoda</taxon>
        <taxon>Chromadorea</taxon>
        <taxon>Rhabditida</taxon>
        <taxon>Rhabditina</taxon>
        <taxon>Rhabditomorpha</taxon>
        <taxon>Strongyloidea</taxon>
        <taxon>Metastrongylidae</taxon>
        <taxon>Parelaphostrongylus</taxon>
    </lineage>
</organism>
<dbReference type="AlphaFoldDB" id="A0AAD5R1P7"/>
<evidence type="ECO:0000313" key="2">
    <source>
        <dbReference type="Proteomes" id="UP001196413"/>
    </source>
</evidence>
<dbReference type="EMBL" id="JAHQIW010006012">
    <property type="protein sequence ID" value="KAJ1367827.1"/>
    <property type="molecule type" value="Genomic_DNA"/>
</dbReference>
<protein>
    <submittedName>
        <fullName evidence="1">Uncharacterized protein</fullName>
    </submittedName>
</protein>
<name>A0AAD5R1P7_PARTN</name>
<proteinExistence type="predicted"/>
<dbReference type="Proteomes" id="UP001196413">
    <property type="component" value="Unassembled WGS sequence"/>
</dbReference>